<reference evidence="8" key="3">
    <citation type="submission" date="2022-12" db="EMBL/GenBank/DDBJ databases">
        <authorList>
            <person name="Sun Q."/>
            <person name="Kim S."/>
        </authorList>
    </citation>
    <scope>NUCLEOTIDE SEQUENCE</scope>
    <source>
        <strain evidence="8">KCTC 12343</strain>
    </source>
</reference>
<dbReference type="InterPro" id="IPR024478">
    <property type="entry name" value="HlyB_4HB_MCP"/>
</dbReference>
<evidence type="ECO:0000313" key="9">
    <source>
        <dbReference type="EMBL" id="QBI02028.1"/>
    </source>
</evidence>
<dbReference type="SMART" id="SM00304">
    <property type="entry name" value="HAMP"/>
    <property type="match status" value="1"/>
</dbReference>
<dbReference type="GO" id="GO:0007165">
    <property type="term" value="P:signal transduction"/>
    <property type="evidence" value="ECO:0007669"/>
    <property type="project" value="UniProtKB-KW"/>
</dbReference>
<feature type="transmembrane region" description="Helical" evidence="5">
    <location>
        <begin position="12"/>
        <end position="29"/>
    </location>
</feature>
<dbReference type="EMBL" id="BMWV01000004">
    <property type="protein sequence ID" value="GGY37601.1"/>
    <property type="molecule type" value="Genomic_DNA"/>
</dbReference>
<organism evidence="8 11">
    <name type="scientific">Pseudoduganella albidiflava</name>
    <dbReference type="NCBI Taxonomy" id="321983"/>
    <lineage>
        <taxon>Bacteria</taxon>
        <taxon>Pseudomonadati</taxon>
        <taxon>Pseudomonadota</taxon>
        <taxon>Betaproteobacteria</taxon>
        <taxon>Burkholderiales</taxon>
        <taxon>Oxalobacteraceae</taxon>
        <taxon>Telluria group</taxon>
        <taxon>Pseudoduganella</taxon>
    </lineage>
</organism>
<comment type="subcellular location">
    <subcellularLocation>
        <location evidence="1">Membrane</location>
    </subcellularLocation>
</comment>
<dbReference type="PROSITE" id="PS50111">
    <property type="entry name" value="CHEMOTAXIS_TRANSDUC_2"/>
    <property type="match status" value="1"/>
</dbReference>
<dbReference type="PANTHER" id="PTHR43531">
    <property type="entry name" value="PROTEIN ICFG"/>
    <property type="match status" value="1"/>
</dbReference>
<dbReference type="RefSeq" id="WP_131146146.1">
    <property type="nucleotide sequence ID" value="NZ_BMWV01000004.1"/>
</dbReference>
<name>A0A411WZA0_9BURK</name>
<dbReference type="InterPro" id="IPR051310">
    <property type="entry name" value="MCP_chemotaxis"/>
</dbReference>
<dbReference type="Gene3D" id="6.10.340.10">
    <property type="match status" value="1"/>
</dbReference>
<dbReference type="Proteomes" id="UP000292307">
    <property type="component" value="Chromosome"/>
</dbReference>
<evidence type="ECO:0000259" key="6">
    <source>
        <dbReference type="PROSITE" id="PS50111"/>
    </source>
</evidence>
<evidence type="ECO:0000256" key="2">
    <source>
        <dbReference type="ARBA" id="ARBA00022481"/>
    </source>
</evidence>
<evidence type="ECO:0000313" key="10">
    <source>
        <dbReference type="Proteomes" id="UP000292307"/>
    </source>
</evidence>
<proteinExistence type="inferred from homology"/>
<dbReference type="AlphaFoldDB" id="A0A411WZA0"/>
<dbReference type="PANTHER" id="PTHR43531:SF14">
    <property type="entry name" value="METHYL-ACCEPTING CHEMOTAXIS PROTEIN I-RELATED"/>
    <property type="match status" value="1"/>
</dbReference>
<evidence type="ECO:0000313" key="8">
    <source>
        <dbReference type="EMBL" id="GGY37601.1"/>
    </source>
</evidence>
<dbReference type="GO" id="GO:0006935">
    <property type="term" value="P:chemotaxis"/>
    <property type="evidence" value="ECO:0007669"/>
    <property type="project" value="InterPro"/>
</dbReference>
<feature type="domain" description="Methyl-accepting transducer" evidence="6">
    <location>
        <begin position="269"/>
        <end position="498"/>
    </location>
</feature>
<keyword evidence="5" id="KW-0472">Membrane</keyword>
<sequence>MNLANLGIGKRLAAGFGIVCIMLLAMVQLSNAMLARVNNGTHEIVNNRMPRIDATGRMQAEINDIAIALRNMILIADPADRQRQREEVMASRQAIDAILRELDATLQNPRGRELLQQMRAGTERYVAAQDTLLGHIGSGAEDVAREMLGTRMRPLLVDLKAVVSEQAALQKQLSETAAREAAETYASTRNLMWGLGIGAVMLAALVAWWITRSITRPVAQALDVANTVAAGDLTSRIDAATQDEMGELLRALRRMNESLAATVTTVRRGTDIIATAAAEVATGSQDLSARTEQQASSLEETASSMEQLASTVKQNADNARQANTLAAAASAVAARGGDVIARVVGTMDDIRASASQIGDITSVIDGIAFQTNILALNAAVEAARAGEQGRGFAVVASEVRTLAQRSAAAAREIKELIGASTDKVAAGTQLVGEAGATMQEIVDSVQRVTDIMAEISSASSEQSAGIEQINRAVVEMDAVTQQNAALVEQAAAASESMKDEAARLAQAVAVFRVADDGAHGVAGGRRDGQRLLAG</sequence>
<dbReference type="InterPro" id="IPR003660">
    <property type="entry name" value="HAMP_dom"/>
</dbReference>
<evidence type="ECO:0000259" key="7">
    <source>
        <dbReference type="PROSITE" id="PS50885"/>
    </source>
</evidence>
<dbReference type="OrthoDB" id="8712992at2"/>
<comment type="similarity">
    <text evidence="3">Belongs to the methyl-accepting chemotaxis (MCP) protein family.</text>
</comment>
<dbReference type="PRINTS" id="PR00260">
    <property type="entry name" value="CHEMTRNSDUCR"/>
</dbReference>
<protein>
    <submittedName>
        <fullName evidence="9">HAMP domain-containing protein</fullName>
    </submittedName>
    <submittedName>
        <fullName evidence="8">Methyl-accepting chemotaxis protein</fullName>
    </submittedName>
</protein>
<dbReference type="PROSITE" id="PS50885">
    <property type="entry name" value="HAMP"/>
    <property type="match status" value="1"/>
</dbReference>
<feature type="domain" description="HAMP" evidence="7">
    <location>
        <begin position="212"/>
        <end position="264"/>
    </location>
</feature>
<dbReference type="InterPro" id="IPR004089">
    <property type="entry name" value="MCPsignal_dom"/>
</dbReference>
<dbReference type="Pfam" id="PF00015">
    <property type="entry name" value="MCPsignal"/>
    <property type="match status" value="1"/>
</dbReference>
<dbReference type="SMART" id="SM00283">
    <property type="entry name" value="MA"/>
    <property type="match status" value="1"/>
</dbReference>
<reference evidence="8" key="1">
    <citation type="journal article" date="2014" name="Int. J. Syst. Evol. Microbiol.">
        <title>Complete genome sequence of Corynebacterium casei LMG S-19264T (=DSM 44701T), isolated from a smear-ripened cheese.</title>
        <authorList>
            <consortium name="US DOE Joint Genome Institute (JGI-PGF)"/>
            <person name="Walter F."/>
            <person name="Albersmeier A."/>
            <person name="Kalinowski J."/>
            <person name="Ruckert C."/>
        </authorList>
    </citation>
    <scope>NUCLEOTIDE SEQUENCE</scope>
    <source>
        <strain evidence="8">KCTC 12343</strain>
    </source>
</reference>
<evidence type="ECO:0000256" key="5">
    <source>
        <dbReference type="SAM" id="Phobius"/>
    </source>
</evidence>
<evidence type="ECO:0000256" key="1">
    <source>
        <dbReference type="ARBA" id="ARBA00004370"/>
    </source>
</evidence>
<dbReference type="EMBL" id="CP036401">
    <property type="protein sequence ID" value="QBI02028.1"/>
    <property type="molecule type" value="Genomic_DNA"/>
</dbReference>
<dbReference type="GO" id="GO:0004888">
    <property type="term" value="F:transmembrane signaling receptor activity"/>
    <property type="evidence" value="ECO:0007669"/>
    <property type="project" value="InterPro"/>
</dbReference>
<keyword evidence="5" id="KW-1133">Transmembrane helix</keyword>
<dbReference type="GO" id="GO:0005886">
    <property type="term" value="C:plasma membrane"/>
    <property type="evidence" value="ECO:0007669"/>
    <property type="project" value="TreeGrafter"/>
</dbReference>
<keyword evidence="4" id="KW-0807">Transducer</keyword>
<evidence type="ECO:0000256" key="4">
    <source>
        <dbReference type="PROSITE-ProRule" id="PRU00284"/>
    </source>
</evidence>
<gene>
    <name evidence="9" type="ORF">EYF70_15080</name>
    <name evidence="8" type="ORF">GCM10007387_19450</name>
</gene>
<dbReference type="CDD" id="cd19411">
    <property type="entry name" value="MCP2201-like_sensor"/>
    <property type="match status" value="1"/>
</dbReference>
<dbReference type="InterPro" id="IPR004090">
    <property type="entry name" value="Chemotax_Me-accpt_rcpt"/>
</dbReference>
<keyword evidence="5" id="KW-0812">Transmembrane</keyword>
<accession>A0A411WZA0</accession>
<feature type="transmembrane region" description="Helical" evidence="5">
    <location>
        <begin position="191"/>
        <end position="210"/>
    </location>
</feature>
<dbReference type="Pfam" id="PF12729">
    <property type="entry name" value="4HB_MCP_1"/>
    <property type="match status" value="1"/>
</dbReference>
<reference evidence="9 10" key="2">
    <citation type="submission" date="2019-02" db="EMBL/GenBank/DDBJ databases">
        <title>Draft Genome Sequences of Six Type Strains of the Genus Massilia.</title>
        <authorList>
            <person name="Miess H."/>
            <person name="Frediansyhah A."/>
            <person name="Gross H."/>
        </authorList>
    </citation>
    <scope>NUCLEOTIDE SEQUENCE [LARGE SCALE GENOMIC DNA]</scope>
    <source>
        <strain evidence="9 10">DSM 17472</strain>
    </source>
</reference>
<keyword evidence="10" id="KW-1185">Reference proteome</keyword>
<evidence type="ECO:0000256" key="3">
    <source>
        <dbReference type="ARBA" id="ARBA00029447"/>
    </source>
</evidence>
<dbReference type="InterPro" id="IPR047347">
    <property type="entry name" value="YvaQ-like_sensor"/>
</dbReference>
<evidence type="ECO:0000313" key="11">
    <source>
        <dbReference type="Proteomes" id="UP000628442"/>
    </source>
</evidence>
<dbReference type="Gene3D" id="1.10.287.950">
    <property type="entry name" value="Methyl-accepting chemotaxis protein"/>
    <property type="match status" value="1"/>
</dbReference>
<dbReference type="FunFam" id="1.10.287.950:FF:000001">
    <property type="entry name" value="Methyl-accepting chemotaxis sensory transducer"/>
    <property type="match status" value="1"/>
</dbReference>
<dbReference type="Proteomes" id="UP000628442">
    <property type="component" value="Unassembled WGS sequence"/>
</dbReference>
<keyword evidence="2" id="KW-0488">Methylation</keyword>
<dbReference type="CDD" id="cd06225">
    <property type="entry name" value="HAMP"/>
    <property type="match status" value="1"/>
</dbReference>
<dbReference type="SUPFAM" id="SSF58104">
    <property type="entry name" value="Methyl-accepting chemotaxis protein (MCP) signaling domain"/>
    <property type="match status" value="1"/>
</dbReference>
<dbReference type="Pfam" id="PF00672">
    <property type="entry name" value="HAMP"/>
    <property type="match status" value="1"/>
</dbReference>
<dbReference type="CDD" id="cd11386">
    <property type="entry name" value="MCP_signal"/>
    <property type="match status" value="1"/>
</dbReference>